<evidence type="ECO:0000313" key="1">
    <source>
        <dbReference type="EMBL" id="EDV04059.1"/>
    </source>
</evidence>
<reference evidence="1 2" key="2">
    <citation type="submission" date="2008-04" db="EMBL/GenBank/DDBJ databases">
        <authorList>
            <person name="Fulton L."/>
            <person name="Clifton S."/>
            <person name="Fulton B."/>
            <person name="Xu J."/>
            <person name="Minx P."/>
            <person name="Pepin K.H."/>
            <person name="Johnson M."/>
            <person name="Thiruvilangam P."/>
            <person name="Bhonagiri V."/>
            <person name="Nash W.E."/>
            <person name="Mardis E.R."/>
            <person name="Wilson R.K."/>
        </authorList>
    </citation>
    <scope>NUCLEOTIDE SEQUENCE [LARGE SCALE GENOMIC DNA]</scope>
    <source>
        <strain evidence="1 2">DSM 17393</strain>
    </source>
</reference>
<organism evidence="1 2">
    <name type="scientific">Bacteroides intestinalis DSM 17393</name>
    <dbReference type="NCBI Taxonomy" id="471870"/>
    <lineage>
        <taxon>Bacteria</taxon>
        <taxon>Pseudomonadati</taxon>
        <taxon>Bacteroidota</taxon>
        <taxon>Bacteroidia</taxon>
        <taxon>Bacteroidales</taxon>
        <taxon>Bacteroidaceae</taxon>
        <taxon>Bacteroides</taxon>
    </lineage>
</organism>
<gene>
    <name evidence="1" type="ORF">BACINT_03186</name>
</gene>
<dbReference type="Proteomes" id="UP000004596">
    <property type="component" value="Unassembled WGS sequence"/>
</dbReference>
<protein>
    <submittedName>
        <fullName evidence="1">Uncharacterized protein</fullName>
    </submittedName>
</protein>
<accession>B3CIK2</accession>
<sequence>MFSSIESNTNESYKEDEIVRFNNLNGYRNVPDSTKILLPLLKNN</sequence>
<comment type="caution">
    <text evidence="1">The sequence shown here is derived from an EMBL/GenBank/DDBJ whole genome shotgun (WGS) entry which is preliminary data.</text>
</comment>
<evidence type="ECO:0000313" key="2">
    <source>
        <dbReference type="Proteomes" id="UP000004596"/>
    </source>
</evidence>
<dbReference type="EMBL" id="ABJL02000008">
    <property type="protein sequence ID" value="EDV04059.1"/>
    <property type="molecule type" value="Genomic_DNA"/>
</dbReference>
<reference evidence="1 2" key="1">
    <citation type="submission" date="2008-04" db="EMBL/GenBank/DDBJ databases">
        <title>Draft genome sequence of Bacteroides intestinalis (DSM 17393).</title>
        <authorList>
            <person name="Sudarsanam P."/>
            <person name="Ley R."/>
            <person name="Guruge J."/>
            <person name="Turnbaugh P.J."/>
            <person name="Mahowald M."/>
            <person name="Liep D."/>
            <person name="Gordon J."/>
        </authorList>
    </citation>
    <scope>NUCLEOTIDE SEQUENCE [LARGE SCALE GENOMIC DNA]</scope>
    <source>
        <strain evidence="1 2">DSM 17393</strain>
    </source>
</reference>
<proteinExistence type="predicted"/>
<dbReference type="AlphaFoldDB" id="B3CIK2"/>
<name>B3CIK2_9BACE</name>
<dbReference type="STRING" id="471870.BACINT_03186"/>